<dbReference type="OrthoDB" id="9813917at2"/>
<dbReference type="RefSeq" id="WP_008509344.1">
    <property type="nucleotide sequence ID" value="NZ_CM001403.1"/>
</dbReference>
<dbReference type="Pfam" id="PF13238">
    <property type="entry name" value="AAA_18"/>
    <property type="match status" value="1"/>
</dbReference>
<evidence type="ECO:0000313" key="2">
    <source>
        <dbReference type="Proteomes" id="UP000002774"/>
    </source>
</evidence>
<reference evidence="1" key="1">
    <citation type="submission" date="2011-09" db="EMBL/GenBank/DDBJ databases">
        <title>The permanent draft genome of Mucilaginibacter paludis DSM 18603.</title>
        <authorList>
            <consortium name="US DOE Joint Genome Institute (JGI-PGF)"/>
            <person name="Lucas S."/>
            <person name="Han J."/>
            <person name="Lapidus A."/>
            <person name="Bruce D."/>
            <person name="Goodwin L."/>
            <person name="Pitluck S."/>
            <person name="Peters L."/>
            <person name="Kyrpides N."/>
            <person name="Mavromatis K."/>
            <person name="Ivanova N."/>
            <person name="Mikhailova N."/>
            <person name="Held B."/>
            <person name="Detter J.C."/>
            <person name="Tapia R."/>
            <person name="Han C."/>
            <person name="Land M."/>
            <person name="Hauser L."/>
            <person name="Markowitz V."/>
            <person name="Cheng J.-F."/>
            <person name="Hugenholtz P."/>
            <person name="Woyke T."/>
            <person name="Wu D."/>
            <person name="Tindall B."/>
            <person name="Brambilla E."/>
            <person name="Klenk H.-P."/>
            <person name="Eisen J.A."/>
        </authorList>
    </citation>
    <scope>NUCLEOTIDE SEQUENCE [LARGE SCALE GENOMIC DNA]</scope>
    <source>
        <strain evidence="1">DSM 18603</strain>
    </source>
</reference>
<dbReference type="SUPFAM" id="SSF52540">
    <property type="entry name" value="P-loop containing nucleoside triphosphate hydrolases"/>
    <property type="match status" value="1"/>
</dbReference>
<dbReference type="Gene3D" id="3.40.50.300">
    <property type="entry name" value="P-loop containing nucleotide triphosphate hydrolases"/>
    <property type="match status" value="1"/>
</dbReference>
<proteinExistence type="predicted"/>
<dbReference type="NCBIfam" id="NF004861">
    <property type="entry name" value="PRK06217.1"/>
    <property type="match status" value="1"/>
</dbReference>
<evidence type="ECO:0000313" key="1">
    <source>
        <dbReference type="EMBL" id="EHQ28491.1"/>
    </source>
</evidence>
<organism evidence="1 2">
    <name type="scientific">Mucilaginibacter paludis DSM 18603</name>
    <dbReference type="NCBI Taxonomy" id="714943"/>
    <lineage>
        <taxon>Bacteria</taxon>
        <taxon>Pseudomonadati</taxon>
        <taxon>Bacteroidota</taxon>
        <taxon>Sphingobacteriia</taxon>
        <taxon>Sphingobacteriales</taxon>
        <taxon>Sphingobacteriaceae</taxon>
        <taxon>Mucilaginibacter</taxon>
    </lineage>
</organism>
<dbReference type="EMBL" id="CM001403">
    <property type="protein sequence ID" value="EHQ28491.1"/>
    <property type="molecule type" value="Genomic_DNA"/>
</dbReference>
<accession>H1Y2U6</accession>
<keyword evidence="2" id="KW-1185">Reference proteome</keyword>
<dbReference type="PANTHER" id="PTHR37816">
    <property type="entry name" value="YALI0E33011P"/>
    <property type="match status" value="1"/>
</dbReference>
<dbReference type="AlphaFoldDB" id="H1Y2U6"/>
<name>H1Y2U6_9SPHI</name>
<dbReference type="GO" id="GO:0016301">
    <property type="term" value="F:kinase activity"/>
    <property type="evidence" value="ECO:0007669"/>
    <property type="project" value="UniProtKB-KW"/>
</dbReference>
<keyword evidence="1" id="KW-0418">Kinase</keyword>
<dbReference type="HOGENOM" id="CLU_103067_0_0_10"/>
<dbReference type="Proteomes" id="UP000002774">
    <property type="component" value="Chromosome"/>
</dbReference>
<dbReference type="PANTHER" id="PTHR37816:SF2">
    <property type="entry name" value="DNA TOPOLOGY MODULATION PROTEIN FLAR-RELATED PROTEIN"/>
    <property type="match status" value="1"/>
</dbReference>
<dbReference type="PRINTS" id="PR01100">
    <property type="entry name" value="SHIKIMTKNASE"/>
</dbReference>
<dbReference type="InterPro" id="IPR052922">
    <property type="entry name" value="Cytidylate_Kinase-2"/>
</dbReference>
<protein>
    <submittedName>
        <fullName evidence="1">Shikimate kinase</fullName>
    </submittedName>
</protein>
<dbReference type="InterPro" id="IPR027417">
    <property type="entry name" value="P-loop_NTPase"/>
</dbReference>
<keyword evidence="1" id="KW-0808">Transferase</keyword>
<gene>
    <name evidence="1" type="ORF">Mucpa_4401</name>
</gene>
<dbReference type="STRING" id="714943.Mucpa_4401"/>
<dbReference type="eggNOG" id="COG0563">
    <property type="taxonomic scope" value="Bacteria"/>
</dbReference>
<sequence>MKIHIFGASGSGVTTLGQALSRELNYPYFDSDDYFWELSNPPFTVRRNPEARNQLLIQHLSPLPNWILGGSIVNWDESWNTLFDLVVFLLIPAEVRMERLKKREFERYGEVIYTDPEGRNQYEAFLSWASGYDDSTTQSQSGKGLGRTLQVHRNWIDKLTCQFIEIPGDTTLAERINKVLLFTDALKM</sequence>